<accession>Q4SNL6</accession>
<evidence type="ECO:0000313" key="1">
    <source>
        <dbReference type="EMBL" id="CAF97766.1"/>
    </source>
</evidence>
<organism evidence="1">
    <name type="scientific">Tetraodon nigroviridis</name>
    <name type="common">Spotted green pufferfish</name>
    <name type="synonym">Chelonodon nigroviridis</name>
    <dbReference type="NCBI Taxonomy" id="99883"/>
    <lineage>
        <taxon>Eukaryota</taxon>
        <taxon>Metazoa</taxon>
        <taxon>Chordata</taxon>
        <taxon>Craniata</taxon>
        <taxon>Vertebrata</taxon>
        <taxon>Euteleostomi</taxon>
        <taxon>Actinopterygii</taxon>
        <taxon>Neopterygii</taxon>
        <taxon>Teleostei</taxon>
        <taxon>Neoteleostei</taxon>
        <taxon>Acanthomorphata</taxon>
        <taxon>Eupercaria</taxon>
        <taxon>Tetraodontiformes</taxon>
        <taxon>Tetradontoidea</taxon>
        <taxon>Tetraodontidae</taxon>
        <taxon>Tetraodon</taxon>
    </lineage>
</organism>
<dbReference type="KEGG" id="tng:GSTEN00015240G001"/>
<reference evidence="1" key="2">
    <citation type="submission" date="2004-02" db="EMBL/GenBank/DDBJ databases">
        <authorList>
            <consortium name="Genoscope"/>
            <consortium name="Whitehead Institute Centre for Genome Research"/>
        </authorList>
    </citation>
    <scope>NUCLEOTIDE SEQUENCE</scope>
</reference>
<reference evidence="1" key="1">
    <citation type="journal article" date="2004" name="Nature">
        <title>Genome duplication in the teleost fish Tetraodon nigroviridis reveals the early vertebrate proto-karyotype.</title>
        <authorList>
            <person name="Jaillon O."/>
            <person name="Aury J.-M."/>
            <person name="Brunet F."/>
            <person name="Petit J.-L."/>
            <person name="Stange-Thomann N."/>
            <person name="Mauceli E."/>
            <person name="Bouneau L."/>
            <person name="Fischer C."/>
            <person name="Ozouf-Costaz C."/>
            <person name="Bernot A."/>
            <person name="Nicaud S."/>
            <person name="Jaffe D."/>
            <person name="Fisher S."/>
            <person name="Lutfalla G."/>
            <person name="Dossat C."/>
            <person name="Segurens B."/>
            <person name="Dasilva C."/>
            <person name="Salanoubat M."/>
            <person name="Levy M."/>
            <person name="Boudet N."/>
            <person name="Castellano S."/>
            <person name="Anthouard V."/>
            <person name="Jubin C."/>
            <person name="Castelli V."/>
            <person name="Katinka M."/>
            <person name="Vacherie B."/>
            <person name="Biemont C."/>
            <person name="Skalli Z."/>
            <person name="Cattolico L."/>
            <person name="Poulain J."/>
            <person name="De Berardinis V."/>
            <person name="Cruaud C."/>
            <person name="Duprat S."/>
            <person name="Brottier P."/>
            <person name="Coutanceau J.-P."/>
            <person name="Gouzy J."/>
            <person name="Parra G."/>
            <person name="Lardier G."/>
            <person name="Chapple C."/>
            <person name="McKernan K.J."/>
            <person name="McEwan P."/>
            <person name="Bosak S."/>
            <person name="Kellis M."/>
            <person name="Volff J.-N."/>
            <person name="Guigo R."/>
            <person name="Zody M.C."/>
            <person name="Mesirov J."/>
            <person name="Lindblad-Toh K."/>
            <person name="Birren B."/>
            <person name="Nusbaum C."/>
            <person name="Kahn D."/>
            <person name="Robinson-Rechavi M."/>
            <person name="Laudet V."/>
            <person name="Schachter V."/>
            <person name="Quetier F."/>
            <person name="Saurin W."/>
            <person name="Scarpelli C."/>
            <person name="Wincker P."/>
            <person name="Lander E.S."/>
            <person name="Weissenbach J."/>
            <person name="Roest Crollius H."/>
        </authorList>
    </citation>
    <scope>NUCLEOTIDE SEQUENCE [LARGE SCALE GENOMIC DNA]</scope>
</reference>
<sequence>MLNREICVESSRDTSHMVLTQASSRQRLLKPALVFPSSQHLLMGESASDSLWHPGKSVGQRSL</sequence>
<name>Q4SNL6_TETNG</name>
<comment type="caution">
    <text evidence="1">The sequence shown here is derived from an EMBL/GenBank/DDBJ whole genome shotgun (WGS) entry which is preliminary data.</text>
</comment>
<gene>
    <name evidence="1" type="ORF">GSTENG00015240001</name>
</gene>
<protein>
    <submittedName>
        <fullName evidence="1">(spotted green pufferfish) hypothetical protein</fullName>
    </submittedName>
</protein>
<dbReference type="EMBL" id="CAAE01014542">
    <property type="protein sequence ID" value="CAF97766.1"/>
    <property type="molecule type" value="Genomic_DNA"/>
</dbReference>
<proteinExistence type="predicted"/>
<dbReference type="AlphaFoldDB" id="Q4SNL6"/>